<keyword evidence="6" id="KW-1185">Reference proteome</keyword>
<reference evidence="5" key="1">
    <citation type="submission" date="2020-12" db="EMBL/GenBank/DDBJ databases">
        <authorList>
            <person name="Huq M.A."/>
        </authorList>
    </citation>
    <scope>NUCLEOTIDE SEQUENCE</scope>
    <source>
        <strain evidence="5">MAHUQ-46</strain>
    </source>
</reference>
<dbReference type="InterPro" id="IPR050922">
    <property type="entry name" value="LytR/CpsA/Psr_CW_biosynth"/>
</dbReference>
<feature type="region of interest" description="Disordered" evidence="2">
    <location>
        <begin position="1"/>
        <end position="29"/>
    </location>
</feature>
<dbReference type="RefSeq" id="WP_199020711.1">
    <property type="nucleotide sequence ID" value="NZ_JAELUP010000103.1"/>
</dbReference>
<comment type="similarity">
    <text evidence="1">Belongs to the LytR/CpsA/Psr (LCP) family.</text>
</comment>
<comment type="caution">
    <text evidence="5">The sequence shown here is derived from an EMBL/GenBank/DDBJ whole genome shotgun (WGS) entry which is preliminary data.</text>
</comment>
<protein>
    <submittedName>
        <fullName evidence="5">LCP family protein</fullName>
    </submittedName>
</protein>
<gene>
    <name evidence="5" type="ORF">JFN88_18190</name>
</gene>
<keyword evidence="3" id="KW-0472">Membrane</keyword>
<dbReference type="AlphaFoldDB" id="A0A934J1M1"/>
<dbReference type="NCBIfam" id="TIGR00350">
    <property type="entry name" value="lytR_cpsA_psr"/>
    <property type="match status" value="1"/>
</dbReference>
<evidence type="ECO:0000259" key="4">
    <source>
        <dbReference type="Pfam" id="PF03816"/>
    </source>
</evidence>
<feature type="transmembrane region" description="Helical" evidence="3">
    <location>
        <begin position="35"/>
        <end position="55"/>
    </location>
</feature>
<evidence type="ECO:0000313" key="5">
    <source>
        <dbReference type="EMBL" id="MBJ6363136.1"/>
    </source>
</evidence>
<name>A0A934J1M1_9BACL</name>
<proteinExistence type="inferred from homology"/>
<dbReference type="InterPro" id="IPR004474">
    <property type="entry name" value="LytR_CpsA_psr"/>
</dbReference>
<dbReference type="Proteomes" id="UP000640274">
    <property type="component" value="Unassembled WGS sequence"/>
</dbReference>
<keyword evidence="3" id="KW-0812">Transmembrane</keyword>
<dbReference type="Pfam" id="PF03816">
    <property type="entry name" value="LytR_cpsA_psr"/>
    <property type="match status" value="1"/>
</dbReference>
<evidence type="ECO:0000256" key="2">
    <source>
        <dbReference type="SAM" id="MobiDB-lite"/>
    </source>
</evidence>
<keyword evidence="3" id="KW-1133">Transmembrane helix</keyword>
<dbReference type="Gene3D" id="3.40.630.190">
    <property type="entry name" value="LCP protein"/>
    <property type="match status" value="1"/>
</dbReference>
<evidence type="ECO:0000256" key="3">
    <source>
        <dbReference type="SAM" id="Phobius"/>
    </source>
</evidence>
<organism evidence="5 6">
    <name type="scientific">Paenibacillus roseus</name>
    <dbReference type="NCBI Taxonomy" id="2798579"/>
    <lineage>
        <taxon>Bacteria</taxon>
        <taxon>Bacillati</taxon>
        <taxon>Bacillota</taxon>
        <taxon>Bacilli</taxon>
        <taxon>Bacillales</taxon>
        <taxon>Paenibacillaceae</taxon>
        <taxon>Paenibacillus</taxon>
    </lineage>
</organism>
<evidence type="ECO:0000256" key="1">
    <source>
        <dbReference type="ARBA" id="ARBA00006068"/>
    </source>
</evidence>
<evidence type="ECO:0000313" key="6">
    <source>
        <dbReference type="Proteomes" id="UP000640274"/>
    </source>
</evidence>
<feature type="compositionally biased region" description="Basic residues" evidence="2">
    <location>
        <begin position="15"/>
        <end position="29"/>
    </location>
</feature>
<feature type="domain" description="Cell envelope-related transcriptional attenuator" evidence="4">
    <location>
        <begin position="101"/>
        <end position="271"/>
    </location>
</feature>
<dbReference type="PANTHER" id="PTHR33392:SF6">
    <property type="entry name" value="POLYISOPRENYL-TEICHOIC ACID--PEPTIDOGLYCAN TEICHOIC ACID TRANSFERASE TAGU"/>
    <property type="match status" value="1"/>
</dbReference>
<sequence length="353" mass="39297">MAEQNDSTRVSRSAARSRKSAKPPKKKKRGGWGKWVAIVTLLLLCGIAVYLGILVNQTRNVISTIGNTTAEEVPEKESVKVKPVTLLLLGLDSREKGGGLNTDVIKVVTLSPKTKTSTIASIPRDTRIEMQGLPSLKANAYYARYYMEAKKDNKDNEQAHSYARRETREMFSEYLGLPINYTIVVNFNALKDIVDALGGIHADVDIDMRWWDTVDGTDINLKKGPQILDGKQALDFVRYRKSKNSKTRESSDFERNARQTQVISAILDKIKSLDGITKAGELLEAVGNNVKTDIHPKEIENMMTTYFGMGSSSIESVLLDGKWVSPYVYADPESLAALREALKARQAEEPLEQ</sequence>
<accession>A0A934J1M1</accession>
<dbReference type="EMBL" id="JAELUP010000103">
    <property type="protein sequence ID" value="MBJ6363136.1"/>
    <property type="molecule type" value="Genomic_DNA"/>
</dbReference>
<dbReference type="PANTHER" id="PTHR33392">
    <property type="entry name" value="POLYISOPRENYL-TEICHOIC ACID--PEPTIDOGLYCAN TEICHOIC ACID TRANSFERASE TAGU"/>
    <property type="match status" value="1"/>
</dbReference>